<dbReference type="AlphaFoldDB" id="A0A645DB09"/>
<reference evidence="1" key="1">
    <citation type="submission" date="2019-08" db="EMBL/GenBank/DDBJ databases">
        <authorList>
            <person name="Kucharzyk K."/>
            <person name="Murdoch R.W."/>
            <person name="Higgins S."/>
            <person name="Loffler F."/>
        </authorList>
    </citation>
    <scope>NUCLEOTIDE SEQUENCE</scope>
</reference>
<accession>A0A645DB09</accession>
<name>A0A645DB09_9ZZZZ</name>
<gene>
    <name evidence="1" type="ORF">SDC9_133730</name>
</gene>
<sequence length="45" mass="5091">MKEWNVYADGRYLGTVHETTEEAARAAAFSKFDIPEDADVSVSRR</sequence>
<protein>
    <submittedName>
        <fullName evidence="1">Uncharacterized protein</fullName>
    </submittedName>
</protein>
<dbReference type="EMBL" id="VSSQ01034626">
    <property type="protein sequence ID" value="MPM86640.1"/>
    <property type="molecule type" value="Genomic_DNA"/>
</dbReference>
<evidence type="ECO:0000313" key="1">
    <source>
        <dbReference type="EMBL" id="MPM86640.1"/>
    </source>
</evidence>
<proteinExistence type="predicted"/>
<comment type="caution">
    <text evidence="1">The sequence shown here is derived from an EMBL/GenBank/DDBJ whole genome shotgun (WGS) entry which is preliminary data.</text>
</comment>
<organism evidence="1">
    <name type="scientific">bioreactor metagenome</name>
    <dbReference type="NCBI Taxonomy" id="1076179"/>
    <lineage>
        <taxon>unclassified sequences</taxon>
        <taxon>metagenomes</taxon>
        <taxon>ecological metagenomes</taxon>
    </lineage>
</organism>